<feature type="transmembrane region" description="Helical" evidence="6">
    <location>
        <begin position="163"/>
        <end position="184"/>
    </location>
</feature>
<organism evidence="7 8">
    <name type="scientific">Caenorhabditis auriculariae</name>
    <dbReference type="NCBI Taxonomy" id="2777116"/>
    <lineage>
        <taxon>Eukaryota</taxon>
        <taxon>Metazoa</taxon>
        <taxon>Ecdysozoa</taxon>
        <taxon>Nematoda</taxon>
        <taxon>Chromadorea</taxon>
        <taxon>Rhabditida</taxon>
        <taxon>Rhabditina</taxon>
        <taxon>Rhabditomorpha</taxon>
        <taxon>Rhabditoidea</taxon>
        <taxon>Rhabditidae</taxon>
        <taxon>Peloderinae</taxon>
        <taxon>Caenorhabditis</taxon>
    </lineage>
</organism>
<comment type="subcellular location">
    <subcellularLocation>
        <location evidence="1">Membrane</location>
        <topology evidence="1">Multi-pass membrane protein</topology>
    </subcellularLocation>
</comment>
<comment type="caution">
    <text evidence="7">The sequence shown here is derived from an EMBL/GenBank/DDBJ whole genome shotgun (WGS) entry which is preliminary data.</text>
</comment>
<dbReference type="GO" id="GO:0016020">
    <property type="term" value="C:membrane"/>
    <property type="evidence" value="ECO:0007669"/>
    <property type="project" value="UniProtKB-SubCell"/>
</dbReference>
<sequence length="285" mass="33708">MTYLYIQHFLQCVCWFIQRLLFMTARVNDIKIETDFFFLFFSITRSCCLFSGLLVLPALIIERSCATYFLSDYEKSRRSYIWIFLTFSIVTLGIVLGYTYHYAATTFYHVGFVSVVNSMAFLGNLRINWLNRKYHHLLASSTVEKYSLAERFQVSENIRACKILNNVIFAMVMLNFILLGCLSADSFDIGHDLRHLTILVFDFCVFYYSFVVPYIMFYHLKKCWRFISAVPRRILRCWRPSKVDVDLRLTDTFGANMMSNNKRDAAEHFENLTKIWALEFDRRIA</sequence>
<dbReference type="EMBL" id="CAJGYM010000005">
    <property type="protein sequence ID" value="CAD6186929.1"/>
    <property type="molecule type" value="Genomic_DNA"/>
</dbReference>
<protein>
    <submittedName>
        <fullName evidence="7">Uncharacterized protein</fullName>
    </submittedName>
</protein>
<feature type="transmembrane region" description="Helical" evidence="6">
    <location>
        <begin position="36"/>
        <end position="60"/>
    </location>
</feature>
<evidence type="ECO:0000256" key="3">
    <source>
        <dbReference type="ARBA" id="ARBA00022692"/>
    </source>
</evidence>
<proteinExistence type="inferred from homology"/>
<dbReference type="Proteomes" id="UP000835052">
    <property type="component" value="Unassembled WGS sequence"/>
</dbReference>
<dbReference type="PANTHER" id="PTHR47518:SF11">
    <property type="entry name" value="SERPENTINE RECEPTOR, CLASS E (EPSILON)-RELATED"/>
    <property type="match status" value="1"/>
</dbReference>
<evidence type="ECO:0000313" key="8">
    <source>
        <dbReference type="Proteomes" id="UP000835052"/>
    </source>
</evidence>
<gene>
    <name evidence="7" type="ORF">CAUJ_LOCUS2848</name>
</gene>
<evidence type="ECO:0000256" key="5">
    <source>
        <dbReference type="ARBA" id="ARBA00023136"/>
    </source>
</evidence>
<dbReference type="InterPro" id="IPR052854">
    <property type="entry name" value="Serpentine_rcpt_epsilon"/>
</dbReference>
<reference evidence="7" key="1">
    <citation type="submission" date="2020-10" db="EMBL/GenBank/DDBJ databases">
        <authorList>
            <person name="Kikuchi T."/>
        </authorList>
    </citation>
    <scope>NUCLEOTIDE SEQUENCE</scope>
    <source>
        <strain evidence="7">NKZ352</strain>
    </source>
</reference>
<comment type="similarity">
    <text evidence="2">Belongs to the nematode receptor-like protein sre family.</text>
</comment>
<dbReference type="InterPro" id="IPR004151">
    <property type="entry name" value="7TM_GPCR_serpentine_rcpt_Sre"/>
</dbReference>
<keyword evidence="4 6" id="KW-1133">Transmembrane helix</keyword>
<keyword evidence="5 6" id="KW-0472">Membrane</keyword>
<dbReference type="OrthoDB" id="5819751at2759"/>
<evidence type="ECO:0000256" key="1">
    <source>
        <dbReference type="ARBA" id="ARBA00004141"/>
    </source>
</evidence>
<evidence type="ECO:0000256" key="2">
    <source>
        <dbReference type="ARBA" id="ARBA00006803"/>
    </source>
</evidence>
<dbReference type="AlphaFoldDB" id="A0A8S1GUF9"/>
<keyword evidence="8" id="KW-1185">Reference proteome</keyword>
<dbReference type="GO" id="GO:0007606">
    <property type="term" value="P:sensory perception of chemical stimulus"/>
    <property type="evidence" value="ECO:0007669"/>
    <property type="project" value="InterPro"/>
</dbReference>
<accession>A0A8S1GUF9</accession>
<evidence type="ECO:0000256" key="6">
    <source>
        <dbReference type="SAM" id="Phobius"/>
    </source>
</evidence>
<feature type="transmembrane region" description="Helical" evidence="6">
    <location>
        <begin position="196"/>
        <end position="217"/>
    </location>
</feature>
<dbReference type="PANTHER" id="PTHR47518">
    <property type="entry name" value="SERPENTINE RECEPTOR CLASS EPSILON-13-RELATED"/>
    <property type="match status" value="1"/>
</dbReference>
<evidence type="ECO:0000313" key="7">
    <source>
        <dbReference type="EMBL" id="CAD6186929.1"/>
    </source>
</evidence>
<keyword evidence="3 6" id="KW-0812">Transmembrane</keyword>
<feature type="transmembrane region" description="Helical" evidence="6">
    <location>
        <begin position="106"/>
        <end position="125"/>
    </location>
</feature>
<dbReference type="Pfam" id="PF03125">
    <property type="entry name" value="Sre"/>
    <property type="match status" value="1"/>
</dbReference>
<feature type="transmembrane region" description="Helical" evidence="6">
    <location>
        <begin position="80"/>
        <end position="100"/>
    </location>
</feature>
<name>A0A8S1GUF9_9PELO</name>
<evidence type="ECO:0000256" key="4">
    <source>
        <dbReference type="ARBA" id="ARBA00022989"/>
    </source>
</evidence>